<dbReference type="EMBL" id="QUSF01011915">
    <property type="protein sequence ID" value="RLV62041.1"/>
    <property type="molecule type" value="Genomic_DNA"/>
</dbReference>
<evidence type="ECO:0000256" key="1">
    <source>
        <dbReference type="SAM" id="MobiDB-lite"/>
    </source>
</evidence>
<organism evidence="2 3">
    <name type="scientific">Chloebia gouldiae</name>
    <name type="common">Gouldian finch</name>
    <name type="synonym">Erythrura gouldiae</name>
    <dbReference type="NCBI Taxonomy" id="44316"/>
    <lineage>
        <taxon>Eukaryota</taxon>
        <taxon>Metazoa</taxon>
        <taxon>Chordata</taxon>
        <taxon>Craniata</taxon>
        <taxon>Vertebrata</taxon>
        <taxon>Euteleostomi</taxon>
        <taxon>Archelosauria</taxon>
        <taxon>Archosauria</taxon>
        <taxon>Dinosauria</taxon>
        <taxon>Saurischia</taxon>
        <taxon>Theropoda</taxon>
        <taxon>Coelurosauria</taxon>
        <taxon>Aves</taxon>
        <taxon>Neognathae</taxon>
        <taxon>Neoaves</taxon>
        <taxon>Telluraves</taxon>
        <taxon>Australaves</taxon>
        <taxon>Passeriformes</taxon>
        <taxon>Passeroidea</taxon>
        <taxon>Passeridae</taxon>
        <taxon>Chloebia</taxon>
    </lineage>
</organism>
<dbReference type="Proteomes" id="UP000276834">
    <property type="component" value="Unassembled WGS sequence"/>
</dbReference>
<feature type="non-terminal residue" evidence="2">
    <location>
        <position position="1"/>
    </location>
</feature>
<protein>
    <submittedName>
        <fullName evidence="2">Uncharacterized protein</fullName>
    </submittedName>
</protein>
<reference evidence="2 3" key="1">
    <citation type="journal article" date="2018" name="Proc. R. Soc. B">
        <title>A non-coding region near Follistatin controls head colour polymorphism in the Gouldian finch.</title>
        <authorList>
            <person name="Toomey M.B."/>
            <person name="Marques C.I."/>
            <person name="Andrade P."/>
            <person name="Araujo P.M."/>
            <person name="Sabatino S."/>
            <person name="Gazda M.A."/>
            <person name="Afonso S."/>
            <person name="Lopes R.J."/>
            <person name="Corbo J.C."/>
            <person name="Carneiro M."/>
        </authorList>
    </citation>
    <scope>NUCLEOTIDE SEQUENCE [LARGE SCALE GENOMIC DNA]</scope>
    <source>
        <strain evidence="2">Red01</strain>
        <tissue evidence="2">Muscle</tissue>
    </source>
</reference>
<proteinExistence type="predicted"/>
<feature type="region of interest" description="Disordered" evidence="1">
    <location>
        <begin position="12"/>
        <end position="93"/>
    </location>
</feature>
<keyword evidence="3" id="KW-1185">Reference proteome</keyword>
<sequence>FWLFFGFLGLPDPFSPPQAASGLEPPPEPRPSPPDDPDPPSDPELLRGESAELLGPGDPKTPKFAPKLPQNPPNHPKIAPRSPKLPQNRPKNP</sequence>
<dbReference type="AlphaFoldDB" id="A0A3L8Q3X5"/>
<feature type="compositionally biased region" description="Pro residues" evidence="1">
    <location>
        <begin position="24"/>
        <end position="34"/>
    </location>
</feature>
<gene>
    <name evidence="2" type="ORF">DV515_00019742</name>
</gene>
<evidence type="ECO:0000313" key="3">
    <source>
        <dbReference type="Proteomes" id="UP000276834"/>
    </source>
</evidence>
<name>A0A3L8Q3X5_CHLGU</name>
<evidence type="ECO:0000313" key="2">
    <source>
        <dbReference type="EMBL" id="RLV62041.1"/>
    </source>
</evidence>
<accession>A0A3L8Q3X5</accession>
<comment type="caution">
    <text evidence="2">The sequence shown here is derived from an EMBL/GenBank/DDBJ whole genome shotgun (WGS) entry which is preliminary data.</text>
</comment>